<name>A0A0A9FNT2_ARUDO</name>
<accession>A0A0A9FNT2</accession>
<protein>
    <submittedName>
        <fullName evidence="1">Uncharacterized protein</fullName>
    </submittedName>
</protein>
<proteinExistence type="predicted"/>
<dbReference type="AlphaFoldDB" id="A0A0A9FNT2"/>
<sequence length="28" mass="3261">MNSRRLCTIGAPSMSYRNTVYELLKRSL</sequence>
<reference evidence="1" key="1">
    <citation type="submission" date="2014-09" db="EMBL/GenBank/DDBJ databases">
        <authorList>
            <person name="Magalhaes I.L.F."/>
            <person name="Oliveira U."/>
            <person name="Santos F.R."/>
            <person name="Vidigal T.H.D.A."/>
            <person name="Brescovit A.D."/>
            <person name="Santos A.J."/>
        </authorList>
    </citation>
    <scope>NUCLEOTIDE SEQUENCE</scope>
    <source>
        <tissue evidence="1">Shoot tissue taken approximately 20 cm above the soil surface</tissue>
    </source>
</reference>
<dbReference type="EMBL" id="GBRH01187943">
    <property type="protein sequence ID" value="JAE09953.1"/>
    <property type="molecule type" value="Transcribed_RNA"/>
</dbReference>
<evidence type="ECO:0000313" key="1">
    <source>
        <dbReference type="EMBL" id="JAE09953.1"/>
    </source>
</evidence>
<organism evidence="1">
    <name type="scientific">Arundo donax</name>
    <name type="common">Giant reed</name>
    <name type="synonym">Donax arundinaceus</name>
    <dbReference type="NCBI Taxonomy" id="35708"/>
    <lineage>
        <taxon>Eukaryota</taxon>
        <taxon>Viridiplantae</taxon>
        <taxon>Streptophyta</taxon>
        <taxon>Embryophyta</taxon>
        <taxon>Tracheophyta</taxon>
        <taxon>Spermatophyta</taxon>
        <taxon>Magnoliopsida</taxon>
        <taxon>Liliopsida</taxon>
        <taxon>Poales</taxon>
        <taxon>Poaceae</taxon>
        <taxon>PACMAD clade</taxon>
        <taxon>Arundinoideae</taxon>
        <taxon>Arundineae</taxon>
        <taxon>Arundo</taxon>
    </lineage>
</organism>
<reference evidence="1" key="2">
    <citation type="journal article" date="2015" name="Data Brief">
        <title>Shoot transcriptome of the giant reed, Arundo donax.</title>
        <authorList>
            <person name="Barrero R.A."/>
            <person name="Guerrero F.D."/>
            <person name="Moolhuijzen P."/>
            <person name="Goolsby J.A."/>
            <person name="Tidwell J."/>
            <person name="Bellgard S.E."/>
            <person name="Bellgard M.I."/>
        </authorList>
    </citation>
    <scope>NUCLEOTIDE SEQUENCE</scope>
    <source>
        <tissue evidence="1">Shoot tissue taken approximately 20 cm above the soil surface</tissue>
    </source>
</reference>